<dbReference type="EMBL" id="AMZH03019775">
    <property type="protein sequence ID" value="RRT39919.1"/>
    <property type="molecule type" value="Genomic_DNA"/>
</dbReference>
<dbReference type="GO" id="GO:0005737">
    <property type="term" value="C:cytoplasm"/>
    <property type="evidence" value="ECO:0007669"/>
    <property type="project" value="TreeGrafter"/>
</dbReference>
<dbReference type="PANTHER" id="PTHR46264:SF4">
    <property type="entry name" value="TYROSINE--TRNA LIGASE, CYTOPLASMIC"/>
    <property type="match status" value="1"/>
</dbReference>
<gene>
    <name evidence="5" type="ORF">B296_00029517</name>
</gene>
<evidence type="ECO:0000313" key="6">
    <source>
        <dbReference type="Proteomes" id="UP000287651"/>
    </source>
</evidence>
<dbReference type="PANTHER" id="PTHR46264">
    <property type="entry name" value="TYROSINE-TRNA LIGASE"/>
    <property type="match status" value="1"/>
</dbReference>
<feature type="region of interest" description="Disordered" evidence="4">
    <location>
        <begin position="49"/>
        <end position="86"/>
    </location>
</feature>
<dbReference type="Gene3D" id="1.10.240.10">
    <property type="entry name" value="Tyrosyl-Transfer RNA Synthetase"/>
    <property type="match status" value="1"/>
</dbReference>
<evidence type="ECO:0000256" key="1">
    <source>
        <dbReference type="ARBA" id="ARBA00013160"/>
    </source>
</evidence>
<dbReference type="Proteomes" id="UP000287651">
    <property type="component" value="Unassembled WGS sequence"/>
</dbReference>
<dbReference type="AlphaFoldDB" id="A0A426XK74"/>
<reference evidence="5 6" key="1">
    <citation type="journal article" date="2014" name="Agronomy (Basel)">
        <title>A Draft Genome Sequence for Ensete ventricosum, the Drought-Tolerant Tree Against Hunger.</title>
        <authorList>
            <person name="Harrison J."/>
            <person name="Moore K.A."/>
            <person name="Paszkiewicz K."/>
            <person name="Jones T."/>
            <person name="Grant M."/>
            <person name="Ambacheew D."/>
            <person name="Muzemil S."/>
            <person name="Studholme D.J."/>
        </authorList>
    </citation>
    <scope>NUCLEOTIDE SEQUENCE [LARGE SCALE GENOMIC DNA]</scope>
</reference>
<dbReference type="InterPro" id="IPR014729">
    <property type="entry name" value="Rossmann-like_a/b/a_fold"/>
</dbReference>
<feature type="region of interest" description="Disordered" evidence="4">
    <location>
        <begin position="214"/>
        <end position="237"/>
    </location>
</feature>
<protein>
    <recommendedName>
        <fullName evidence="1">tyrosine--tRNA ligase</fullName>
        <ecNumber evidence="1">6.1.1.1</ecNumber>
    </recommendedName>
    <alternativeName>
        <fullName evidence="2">Tyrosyl-tRNA synthetase</fullName>
    </alternativeName>
</protein>
<dbReference type="EC" id="6.1.1.1" evidence="1"/>
<dbReference type="GO" id="GO:0004831">
    <property type="term" value="F:tyrosine-tRNA ligase activity"/>
    <property type="evidence" value="ECO:0007669"/>
    <property type="project" value="UniProtKB-EC"/>
</dbReference>
<evidence type="ECO:0000256" key="2">
    <source>
        <dbReference type="ARBA" id="ARBA00033323"/>
    </source>
</evidence>
<organism evidence="5 6">
    <name type="scientific">Ensete ventricosum</name>
    <name type="common">Abyssinian banana</name>
    <name type="synonym">Musa ensete</name>
    <dbReference type="NCBI Taxonomy" id="4639"/>
    <lineage>
        <taxon>Eukaryota</taxon>
        <taxon>Viridiplantae</taxon>
        <taxon>Streptophyta</taxon>
        <taxon>Embryophyta</taxon>
        <taxon>Tracheophyta</taxon>
        <taxon>Spermatophyta</taxon>
        <taxon>Magnoliopsida</taxon>
        <taxon>Liliopsida</taxon>
        <taxon>Zingiberales</taxon>
        <taxon>Musaceae</taxon>
        <taxon>Ensete</taxon>
    </lineage>
</organism>
<sequence length="237" mass="26668">YRDEVRMMRLGTCLKCVGSLPGWCKRVRQKKTETRWKIIGDLEKEELEMHSRADPAEACSRRRAASRDRDKKPPNPNRHRIPHPKANLLIPMAEAQKEQILPGDPSHDVGSLLLDSSPSAPQPAAVPLTLEERFALVRSVGEECIQEEELMNLLAKKPVPVCYDGFEPSGRMHIAQLTSAGCTVKIWIADWFAQLNNKMGGDLKKIHTVDMLPGLQEGQEKMSKSDPSSSIYMEDEE</sequence>
<proteinExistence type="predicted"/>
<comment type="catalytic activity">
    <reaction evidence="3">
        <text>tRNA(Tyr) + L-tyrosine + ATP = L-tyrosyl-tRNA(Tyr) + AMP + diphosphate + H(+)</text>
        <dbReference type="Rhea" id="RHEA:10220"/>
        <dbReference type="Rhea" id="RHEA-COMP:9706"/>
        <dbReference type="Rhea" id="RHEA-COMP:9707"/>
        <dbReference type="ChEBI" id="CHEBI:15378"/>
        <dbReference type="ChEBI" id="CHEBI:30616"/>
        <dbReference type="ChEBI" id="CHEBI:33019"/>
        <dbReference type="ChEBI" id="CHEBI:58315"/>
        <dbReference type="ChEBI" id="CHEBI:78442"/>
        <dbReference type="ChEBI" id="CHEBI:78536"/>
        <dbReference type="ChEBI" id="CHEBI:456215"/>
        <dbReference type="EC" id="6.1.1.1"/>
    </reaction>
</comment>
<dbReference type="SUPFAM" id="SSF52374">
    <property type="entry name" value="Nucleotidylyl transferase"/>
    <property type="match status" value="2"/>
</dbReference>
<feature type="non-terminal residue" evidence="5">
    <location>
        <position position="237"/>
    </location>
</feature>
<dbReference type="Gene3D" id="3.40.50.620">
    <property type="entry name" value="HUPs"/>
    <property type="match status" value="1"/>
</dbReference>
<dbReference type="GO" id="GO:0006437">
    <property type="term" value="P:tyrosyl-tRNA aminoacylation"/>
    <property type="evidence" value="ECO:0007669"/>
    <property type="project" value="TreeGrafter"/>
</dbReference>
<evidence type="ECO:0000256" key="4">
    <source>
        <dbReference type="SAM" id="MobiDB-lite"/>
    </source>
</evidence>
<evidence type="ECO:0000313" key="5">
    <source>
        <dbReference type="EMBL" id="RRT39919.1"/>
    </source>
</evidence>
<evidence type="ECO:0000256" key="3">
    <source>
        <dbReference type="ARBA" id="ARBA00048248"/>
    </source>
</evidence>
<comment type="caution">
    <text evidence="5">The sequence shown here is derived from an EMBL/GenBank/DDBJ whole genome shotgun (WGS) entry which is preliminary data.</text>
</comment>
<dbReference type="InterPro" id="IPR050489">
    <property type="entry name" value="Tyr-tRNA_synthase"/>
</dbReference>
<accession>A0A426XK74</accession>
<name>A0A426XK74_ENSVE</name>
<feature type="non-terminal residue" evidence="5">
    <location>
        <position position="1"/>
    </location>
</feature>